<gene>
    <name evidence="18" type="ORF">SLEP1_g1351</name>
</gene>
<reference evidence="18 19" key="1">
    <citation type="journal article" date="2021" name="Commun. Biol.">
        <title>The genome of Shorea leprosula (Dipterocarpaceae) highlights the ecological relevance of drought in aseasonal tropical rainforests.</title>
        <authorList>
            <person name="Ng K.K.S."/>
            <person name="Kobayashi M.J."/>
            <person name="Fawcett J.A."/>
            <person name="Hatakeyama M."/>
            <person name="Paape T."/>
            <person name="Ng C.H."/>
            <person name="Ang C.C."/>
            <person name="Tnah L.H."/>
            <person name="Lee C.T."/>
            <person name="Nishiyama T."/>
            <person name="Sese J."/>
            <person name="O'Brien M.J."/>
            <person name="Copetti D."/>
            <person name="Mohd Noor M.I."/>
            <person name="Ong R.C."/>
            <person name="Putra M."/>
            <person name="Sireger I.Z."/>
            <person name="Indrioko S."/>
            <person name="Kosugi Y."/>
            <person name="Izuno A."/>
            <person name="Isagi Y."/>
            <person name="Lee S.L."/>
            <person name="Shimizu K.K."/>
        </authorList>
    </citation>
    <scope>NUCLEOTIDE SEQUENCE [LARGE SCALE GENOMIC DNA]</scope>
    <source>
        <strain evidence="18">214</strain>
    </source>
</reference>
<comment type="catalytic activity">
    <reaction evidence="1">
        <text>S-ubiquitinyl-[E2 ubiquitin-conjugating enzyme]-L-cysteine + [acceptor protein]-L-lysine = [E2 ubiquitin-conjugating enzyme]-L-cysteine + N(6)-ubiquitinyl-[acceptor protein]-L-lysine.</text>
        <dbReference type="EC" id="2.3.2.27"/>
    </reaction>
</comment>
<protein>
    <recommendedName>
        <fullName evidence="4">RING-type E3 ubiquitin transferase</fullName>
        <ecNumber evidence="4">2.3.2.27</ecNumber>
    </recommendedName>
</protein>
<dbReference type="PANTHER" id="PTHR46913:SF1">
    <property type="entry name" value="RING-H2 FINGER PROTEIN ATL16"/>
    <property type="match status" value="1"/>
</dbReference>
<evidence type="ECO:0000256" key="1">
    <source>
        <dbReference type="ARBA" id="ARBA00000900"/>
    </source>
</evidence>
<dbReference type="SUPFAM" id="SSF57850">
    <property type="entry name" value="RING/U-box"/>
    <property type="match status" value="1"/>
</dbReference>
<dbReference type="EC" id="2.3.2.27" evidence="4"/>
<dbReference type="InterPro" id="IPR013083">
    <property type="entry name" value="Znf_RING/FYVE/PHD"/>
</dbReference>
<name>A0AAV5HML6_9ROSI</name>
<feature type="compositionally biased region" description="Polar residues" evidence="15">
    <location>
        <begin position="61"/>
        <end position="71"/>
    </location>
</feature>
<evidence type="ECO:0000256" key="10">
    <source>
        <dbReference type="ARBA" id="ARBA00022833"/>
    </source>
</evidence>
<evidence type="ECO:0000256" key="13">
    <source>
        <dbReference type="ARBA" id="ARBA00024209"/>
    </source>
</evidence>
<keyword evidence="8 14" id="KW-0863">Zinc-finger</keyword>
<dbReference type="Gene3D" id="3.30.40.10">
    <property type="entry name" value="Zinc/RING finger domain, C3HC4 (zinc finger)"/>
    <property type="match status" value="1"/>
</dbReference>
<evidence type="ECO:0000256" key="11">
    <source>
        <dbReference type="ARBA" id="ARBA00022989"/>
    </source>
</evidence>
<dbReference type="AlphaFoldDB" id="A0AAV5HML6"/>
<dbReference type="PANTHER" id="PTHR46913">
    <property type="entry name" value="RING-H2 FINGER PROTEIN ATL16"/>
    <property type="match status" value="1"/>
</dbReference>
<keyword evidence="9" id="KW-0833">Ubl conjugation pathway</keyword>
<feature type="domain" description="RING-type" evidence="17">
    <location>
        <begin position="99"/>
        <end position="141"/>
    </location>
</feature>
<evidence type="ECO:0000256" key="3">
    <source>
        <dbReference type="ARBA" id="ARBA00004906"/>
    </source>
</evidence>
<keyword evidence="7" id="KW-0479">Metal-binding</keyword>
<evidence type="ECO:0000256" key="4">
    <source>
        <dbReference type="ARBA" id="ARBA00012483"/>
    </source>
</evidence>
<comment type="pathway">
    <text evidence="3">Protein modification; protein ubiquitination.</text>
</comment>
<evidence type="ECO:0000256" key="15">
    <source>
        <dbReference type="SAM" id="MobiDB-lite"/>
    </source>
</evidence>
<dbReference type="GO" id="GO:0061630">
    <property type="term" value="F:ubiquitin protein ligase activity"/>
    <property type="evidence" value="ECO:0007669"/>
    <property type="project" value="UniProtKB-EC"/>
</dbReference>
<comment type="subcellular location">
    <subcellularLocation>
        <location evidence="2">Membrane</location>
        <topology evidence="2">Single-pass membrane protein</topology>
    </subcellularLocation>
</comment>
<evidence type="ECO:0000256" key="9">
    <source>
        <dbReference type="ARBA" id="ARBA00022786"/>
    </source>
</evidence>
<comment type="caution">
    <text evidence="18">The sequence shown here is derived from an EMBL/GenBank/DDBJ whole genome shotgun (WGS) entry which is preliminary data.</text>
</comment>
<dbReference type="EMBL" id="BPVZ01000001">
    <property type="protein sequence ID" value="GKU86879.1"/>
    <property type="molecule type" value="Genomic_DNA"/>
</dbReference>
<dbReference type="FunFam" id="3.30.40.10:FF:000187">
    <property type="entry name" value="E3 ubiquitin-protein ligase ATL6"/>
    <property type="match status" value="1"/>
</dbReference>
<evidence type="ECO:0000313" key="19">
    <source>
        <dbReference type="Proteomes" id="UP001054252"/>
    </source>
</evidence>
<keyword evidence="5" id="KW-0808">Transferase</keyword>
<feature type="region of interest" description="Disordered" evidence="15">
    <location>
        <begin position="49"/>
        <end position="71"/>
    </location>
</feature>
<evidence type="ECO:0000256" key="5">
    <source>
        <dbReference type="ARBA" id="ARBA00022679"/>
    </source>
</evidence>
<feature type="compositionally biased region" description="Basic residues" evidence="15">
    <location>
        <begin position="49"/>
        <end position="60"/>
    </location>
</feature>
<evidence type="ECO:0000256" key="8">
    <source>
        <dbReference type="ARBA" id="ARBA00022771"/>
    </source>
</evidence>
<keyword evidence="11 16" id="KW-1133">Transmembrane helix</keyword>
<keyword evidence="6 16" id="KW-0812">Transmembrane</keyword>
<dbReference type="InterPro" id="IPR044600">
    <property type="entry name" value="ATL1/ATL16-like"/>
</dbReference>
<organism evidence="18 19">
    <name type="scientific">Rubroshorea leprosula</name>
    <dbReference type="NCBI Taxonomy" id="152421"/>
    <lineage>
        <taxon>Eukaryota</taxon>
        <taxon>Viridiplantae</taxon>
        <taxon>Streptophyta</taxon>
        <taxon>Embryophyta</taxon>
        <taxon>Tracheophyta</taxon>
        <taxon>Spermatophyta</taxon>
        <taxon>Magnoliopsida</taxon>
        <taxon>eudicotyledons</taxon>
        <taxon>Gunneridae</taxon>
        <taxon>Pentapetalae</taxon>
        <taxon>rosids</taxon>
        <taxon>malvids</taxon>
        <taxon>Malvales</taxon>
        <taxon>Dipterocarpaceae</taxon>
        <taxon>Rubroshorea</taxon>
    </lineage>
</organism>
<dbReference type="Pfam" id="PF13639">
    <property type="entry name" value="zf-RING_2"/>
    <property type="match status" value="1"/>
</dbReference>
<evidence type="ECO:0000259" key="17">
    <source>
        <dbReference type="PROSITE" id="PS50089"/>
    </source>
</evidence>
<keyword evidence="19" id="KW-1185">Reference proteome</keyword>
<evidence type="ECO:0000313" key="18">
    <source>
        <dbReference type="EMBL" id="GKU86879.1"/>
    </source>
</evidence>
<feature type="transmembrane region" description="Helical" evidence="16">
    <location>
        <begin position="20"/>
        <end position="41"/>
    </location>
</feature>
<dbReference type="GO" id="GO:0008270">
    <property type="term" value="F:zinc ion binding"/>
    <property type="evidence" value="ECO:0007669"/>
    <property type="project" value="UniProtKB-KW"/>
</dbReference>
<dbReference type="Proteomes" id="UP001054252">
    <property type="component" value="Unassembled WGS sequence"/>
</dbReference>
<evidence type="ECO:0000256" key="12">
    <source>
        <dbReference type="ARBA" id="ARBA00023136"/>
    </source>
</evidence>
<keyword evidence="10" id="KW-0862">Zinc</keyword>
<keyword evidence="12 16" id="KW-0472">Membrane</keyword>
<evidence type="ECO:0000256" key="7">
    <source>
        <dbReference type="ARBA" id="ARBA00022723"/>
    </source>
</evidence>
<comment type="similarity">
    <text evidence="13">Belongs to the RING-type zinc finger family. ATL subfamily.</text>
</comment>
<evidence type="ECO:0000256" key="14">
    <source>
        <dbReference type="PROSITE-ProRule" id="PRU00175"/>
    </source>
</evidence>
<proteinExistence type="inferred from homology"/>
<dbReference type="PROSITE" id="PS50089">
    <property type="entry name" value="ZF_RING_2"/>
    <property type="match status" value="1"/>
</dbReference>
<dbReference type="SMART" id="SM00184">
    <property type="entry name" value="RING"/>
    <property type="match status" value="1"/>
</dbReference>
<dbReference type="GO" id="GO:0016020">
    <property type="term" value="C:membrane"/>
    <property type="evidence" value="ECO:0007669"/>
    <property type="project" value="UniProtKB-SubCell"/>
</dbReference>
<evidence type="ECO:0000256" key="16">
    <source>
        <dbReference type="SAM" id="Phobius"/>
    </source>
</evidence>
<accession>A0AAV5HML6</accession>
<sequence length="231" mass="25720">MEHNPNSNYALNGKRMLCSVILVFVAILVLSCFYSYALRLLRSYSRRRHRQTQNRTHHRSSLSAATSPLTVSSGGLDVSVIKSIPTFIYSVGHHRRLECAVCLSEFEDKDCVCVLLKCKHAFHFDCIDMWFHSHSTCPLCRAPVEKVISDIPPQLTEQAIAAVTETAGLEEKEINYRSPAPELVGIAVEMPAAEERLRDLQNAGSGGVSARGSGFKSPGHRIPSLRRIWSI</sequence>
<dbReference type="GO" id="GO:0016567">
    <property type="term" value="P:protein ubiquitination"/>
    <property type="evidence" value="ECO:0007669"/>
    <property type="project" value="InterPro"/>
</dbReference>
<evidence type="ECO:0000256" key="2">
    <source>
        <dbReference type="ARBA" id="ARBA00004167"/>
    </source>
</evidence>
<evidence type="ECO:0000256" key="6">
    <source>
        <dbReference type="ARBA" id="ARBA00022692"/>
    </source>
</evidence>
<dbReference type="CDD" id="cd16461">
    <property type="entry name" value="RING-H2_EL5-like"/>
    <property type="match status" value="1"/>
</dbReference>
<dbReference type="InterPro" id="IPR001841">
    <property type="entry name" value="Znf_RING"/>
</dbReference>